<accession>A0A7J7NZS7</accession>
<evidence type="ECO:0000313" key="1">
    <source>
        <dbReference type="EMBL" id="KAF6172687.1"/>
    </source>
</evidence>
<dbReference type="EMBL" id="JACGCM010000412">
    <property type="protein sequence ID" value="KAF6172687.1"/>
    <property type="molecule type" value="Genomic_DNA"/>
</dbReference>
<comment type="caution">
    <text evidence="1">The sequence shown here is derived from an EMBL/GenBank/DDBJ whole genome shotgun (WGS) entry which is preliminary data.</text>
</comment>
<protein>
    <submittedName>
        <fullName evidence="1">Uncharacterized protein</fullName>
    </submittedName>
</protein>
<reference evidence="1 2" key="1">
    <citation type="journal article" date="2020" name="IScience">
        <title>Genome Sequencing of the Endangered Kingdonia uniflora (Circaeasteraceae, Ranunculales) Reveals Potential Mechanisms of Evolutionary Specialization.</title>
        <authorList>
            <person name="Sun Y."/>
            <person name="Deng T."/>
            <person name="Zhang A."/>
            <person name="Moore M.J."/>
            <person name="Landis J.B."/>
            <person name="Lin N."/>
            <person name="Zhang H."/>
            <person name="Zhang X."/>
            <person name="Huang J."/>
            <person name="Zhang X."/>
            <person name="Sun H."/>
            <person name="Wang H."/>
        </authorList>
    </citation>
    <scope>NUCLEOTIDE SEQUENCE [LARGE SCALE GENOMIC DNA]</scope>
    <source>
        <strain evidence="1">TB1705</strain>
        <tissue evidence="1">Leaf</tissue>
    </source>
</reference>
<sequence>MNISFPQNGAAYCTSELVVLKNNEIRTWDRGYDDDDDDDDNQVCRHVNALAELILVVPQDGPRLFQAHKLVKTNVSESQIKDSERNWMVFPIPYHMVAGGRVNFRAS</sequence>
<name>A0A7J7NZS7_9MAGN</name>
<dbReference type="AlphaFoldDB" id="A0A7J7NZS7"/>
<organism evidence="1 2">
    <name type="scientific">Kingdonia uniflora</name>
    <dbReference type="NCBI Taxonomy" id="39325"/>
    <lineage>
        <taxon>Eukaryota</taxon>
        <taxon>Viridiplantae</taxon>
        <taxon>Streptophyta</taxon>
        <taxon>Embryophyta</taxon>
        <taxon>Tracheophyta</taxon>
        <taxon>Spermatophyta</taxon>
        <taxon>Magnoliopsida</taxon>
        <taxon>Ranunculales</taxon>
        <taxon>Circaeasteraceae</taxon>
        <taxon>Kingdonia</taxon>
    </lineage>
</organism>
<keyword evidence="2" id="KW-1185">Reference proteome</keyword>
<proteinExistence type="predicted"/>
<dbReference type="Proteomes" id="UP000541444">
    <property type="component" value="Unassembled WGS sequence"/>
</dbReference>
<evidence type="ECO:0000313" key="2">
    <source>
        <dbReference type="Proteomes" id="UP000541444"/>
    </source>
</evidence>
<gene>
    <name evidence="1" type="ORF">GIB67_042010</name>
</gene>